<gene>
    <name evidence="3" type="ORF">UX73_C0002G0007</name>
</gene>
<feature type="transmembrane region" description="Helical" evidence="1">
    <location>
        <begin position="201"/>
        <end position="217"/>
    </location>
</feature>
<dbReference type="Gene3D" id="2.60.120.260">
    <property type="entry name" value="Galactose-binding domain-like"/>
    <property type="match status" value="1"/>
</dbReference>
<feature type="domain" description="Thioredoxin" evidence="2">
    <location>
        <begin position="264"/>
        <end position="409"/>
    </location>
</feature>
<dbReference type="Gene3D" id="3.40.30.10">
    <property type="entry name" value="Glutaredoxin"/>
    <property type="match status" value="1"/>
</dbReference>
<dbReference type="Pfam" id="PF00578">
    <property type="entry name" value="AhpC-TSA"/>
    <property type="match status" value="1"/>
</dbReference>
<dbReference type="CDD" id="cd03012">
    <property type="entry name" value="TlpA_like_DipZ_like"/>
    <property type="match status" value="1"/>
</dbReference>
<name>A0A0G1R2Q9_UNCKA</name>
<dbReference type="InterPro" id="IPR013766">
    <property type="entry name" value="Thioredoxin_domain"/>
</dbReference>
<evidence type="ECO:0000259" key="2">
    <source>
        <dbReference type="PROSITE" id="PS51352"/>
    </source>
</evidence>
<dbReference type="PANTHER" id="PTHR42852">
    <property type="entry name" value="THIOL:DISULFIDE INTERCHANGE PROTEIN DSBE"/>
    <property type="match status" value="1"/>
</dbReference>
<feature type="transmembrane region" description="Helical" evidence="1">
    <location>
        <begin position="161"/>
        <end position="180"/>
    </location>
</feature>
<dbReference type="InterPro" id="IPR036249">
    <property type="entry name" value="Thioredoxin-like_sf"/>
</dbReference>
<dbReference type="SUPFAM" id="SSF52833">
    <property type="entry name" value="Thioredoxin-like"/>
    <property type="match status" value="1"/>
</dbReference>
<dbReference type="PANTHER" id="PTHR42852:SF13">
    <property type="entry name" value="PROTEIN DIPZ"/>
    <property type="match status" value="1"/>
</dbReference>
<dbReference type="Proteomes" id="UP000034873">
    <property type="component" value="Unassembled WGS sequence"/>
</dbReference>
<evidence type="ECO:0000313" key="3">
    <source>
        <dbReference type="EMBL" id="KKU51407.1"/>
    </source>
</evidence>
<evidence type="ECO:0000313" key="4">
    <source>
        <dbReference type="Proteomes" id="UP000034873"/>
    </source>
</evidence>
<dbReference type="EMBL" id="LCNH01000002">
    <property type="protein sequence ID" value="KKU51407.1"/>
    <property type="molecule type" value="Genomic_DNA"/>
</dbReference>
<reference evidence="3 4" key="1">
    <citation type="journal article" date="2015" name="Nature">
        <title>rRNA introns, odd ribosomes, and small enigmatic genomes across a large radiation of phyla.</title>
        <authorList>
            <person name="Brown C.T."/>
            <person name="Hug L.A."/>
            <person name="Thomas B.C."/>
            <person name="Sharon I."/>
            <person name="Castelle C.J."/>
            <person name="Singh A."/>
            <person name="Wilkins M.J."/>
            <person name="Williams K.H."/>
            <person name="Banfield J.F."/>
        </authorList>
    </citation>
    <scope>NUCLEOTIDE SEQUENCE [LARGE SCALE GENOMIC DNA]</scope>
</reference>
<sequence length="572" mass="62673">MIQLPDMLLVSLSFIAGVLTVLSPCILPVLPVVLGEAVLDKSSKNKKAFLIVLSLAVSVFVFTLALKASALLINVPEAFWKTLSGGIILFYGLSTLFPLLWTRISIALGIEPWANKLLQKSIGSRAILTGAALGPVFSSCSPTYALIIATILPQSFAQGTLLVATYTIGLSSALIAIVLMGQKFIAKTKWVVNPTGTFKKLLGLMFVIIGLAIVTGYDKKAELALLNNGYIDFTKVESIIIEALSAKEDLPVAKETPMNIELNIKNPKPAPELVGIVSWVNANEQTLATLKGKVVIVDFWTYSCINCIRTLPHLKEWHKKYSDKGLAILGIHTPEFAFEKNADNVKRAVRDFEIPYPVGLDNDYKTWNAYNNRYWPAKYFIDKNGLLRHYHFGEGGYSESEKVIQLLLSEGSQPVQEAIQTSNDAPPISSGQTPETYLGYERAANFANAAELVLNEPTKYTLAPSLKPNQWSIGGVWQMGEKDLTSAEDGATLKLMFSAKEVYLVMGSQKETLVNVKTPKGVPGADVNSAGQVLVRFNRLYKLIKSNEFLQDTQLELVFPKGVTLNAFTFGS</sequence>
<feature type="transmembrane region" description="Helical" evidence="1">
    <location>
        <begin position="47"/>
        <end position="66"/>
    </location>
</feature>
<dbReference type="PATRIC" id="fig|1619122.3.peg.40"/>
<dbReference type="InterPro" id="IPR041017">
    <property type="entry name" value="Thioredoxin_10"/>
</dbReference>
<feature type="transmembrane region" description="Helical" evidence="1">
    <location>
        <begin position="78"/>
        <end position="101"/>
    </location>
</feature>
<dbReference type="PROSITE" id="PS51352">
    <property type="entry name" value="THIOREDOXIN_2"/>
    <property type="match status" value="1"/>
</dbReference>
<evidence type="ECO:0000256" key="1">
    <source>
        <dbReference type="SAM" id="Phobius"/>
    </source>
</evidence>
<protein>
    <submittedName>
        <fullName evidence="3">Cytochrome C biogenesis protein transmembrane region</fullName>
    </submittedName>
</protein>
<accession>A0A0G1R2Q9</accession>
<organism evidence="3 4">
    <name type="scientific">candidate division WWE3 bacterium GW2011_GWC1_47_10</name>
    <dbReference type="NCBI Taxonomy" id="1619122"/>
    <lineage>
        <taxon>Bacteria</taxon>
        <taxon>Katanobacteria</taxon>
    </lineage>
</organism>
<proteinExistence type="predicted"/>
<comment type="caution">
    <text evidence="3">The sequence shown here is derived from an EMBL/GenBank/DDBJ whole genome shotgun (WGS) entry which is preliminary data.</text>
</comment>
<dbReference type="AlphaFoldDB" id="A0A0G1R2Q9"/>
<keyword evidence="1 3" id="KW-0812">Transmembrane</keyword>
<dbReference type="STRING" id="1619122.UX73_C0002G0007"/>
<dbReference type="InterPro" id="IPR050553">
    <property type="entry name" value="Thioredoxin_ResA/DsbE_sf"/>
</dbReference>
<keyword evidence="1" id="KW-1133">Transmembrane helix</keyword>
<dbReference type="GO" id="GO:0016491">
    <property type="term" value="F:oxidoreductase activity"/>
    <property type="evidence" value="ECO:0007669"/>
    <property type="project" value="InterPro"/>
</dbReference>
<dbReference type="GO" id="GO:0016209">
    <property type="term" value="F:antioxidant activity"/>
    <property type="evidence" value="ECO:0007669"/>
    <property type="project" value="InterPro"/>
</dbReference>
<feature type="transmembrane region" description="Helical" evidence="1">
    <location>
        <begin position="122"/>
        <end position="149"/>
    </location>
</feature>
<keyword evidence="1" id="KW-0472">Membrane</keyword>
<dbReference type="InterPro" id="IPR000866">
    <property type="entry name" value="AhpC/TSA"/>
</dbReference>
<dbReference type="Pfam" id="PF17991">
    <property type="entry name" value="Thioredoxin_10"/>
    <property type="match status" value="1"/>
</dbReference>
<feature type="transmembrane region" description="Helical" evidence="1">
    <location>
        <begin position="12"/>
        <end position="35"/>
    </location>
</feature>